<keyword evidence="2" id="KW-0949">S-adenosyl-L-methionine</keyword>
<dbReference type="SUPFAM" id="SSF53335">
    <property type="entry name" value="S-adenosyl-L-methionine-dependent methyltransferases"/>
    <property type="match status" value="1"/>
</dbReference>
<evidence type="ECO:0000256" key="2">
    <source>
        <dbReference type="ARBA" id="ARBA00022691"/>
    </source>
</evidence>
<accession>A0A368NWT6</accession>
<evidence type="ECO:0000256" key="1">
    <source>
        <dbReference type="ARBA" id="ARBA00022603"/>
    </source>
</evidence>
<organism evidence="4 5">
    <name type="scientific">Agrobacterium vitis</name>
    <name type="common">Rhizobium vitis</name>
    <dbReference type="NCBI Taxonomy" id="373"/>
    <lineage>
        <taxon>Bacteria</taxon>
        <taxon>Pseudomonadati</taxon>
        <taxon>Pseudomonadota</taxon>
        <taxon>Alphaproteobacteria</taxon>
        <taxon>Hyphomicrobiales</taxon>
        <taxon>Rhizobiaceae</taxon>
        <taxon>Rhizobium/Agrobacterium group</taxon>
        <taxon>Agrobacterium</taxon>
    </lineage>
</organism>
<dbReference type="GO" id="GO:0003676">
    <property type="term" value="F:nucleic acid binding"/>
    <property type="evidence" value="ECO:0007669"/>
    <property type="project" value="InterPro"/>
</dbReference>
<name>A0A368NWT6_AGRVI</name>
<dbReference type="GO" id="GO:0032259">
    <property type="term" value="P:methylation"/>
    <property type="evidence" value="ECO:0007669"/>
    <property type="project" value="UniProtKB-KW"/>
</dbReference>
<dbReference type="InterPro" id="IPR002052">
    <property type="entry name" value="DNA_methylase_N6_adenine_CS"/>
</dbReference>
<comment type="caution">
    <text evidence="4">The sequence shown here is derived from an EMBL/GenBank/DDBJ whole genome shotgun (WGS) entry which is preliminary data.</text>
</comment>
<dbReference type="PANTHER" id="PTHR47739:SF1">
    <property type="entry name" value="TRNA1(VAL) (ADENINE(37)-N6)-METHYLTRANSFERASE"/>
    <property type="match status" value="1"/>
</dbReference>
<dbReference type="InterPro" id="IPR050210">
    <property type="entry name" value="tRNA_Adenine-N(6)_MTase"/>
</dbReference>
<dbReference type="InterPro" id="IPR029063">
    <property type="entry name" value="SAM-dependent_MTases_sf"/>
</dbReference>
<dbReference type="InterPro" id="IPR007848">
    <property type="entry name" value="Small_mtfrase_dom"/>
</dbReference>
<dbReference type="GeneID" id="60681756"/>
<dbReference type="PROSITE" id="PS00092">
    <property type="entry name" value="N6_MTASE"/>
    <property type="match status" value="1"/>
</dbReference>
<dbReference type="EMBL" id="QUSG01000001">
    <property type="protein sequence ID" value="KAA3531904.1"/>
    <property type="molecule type" value="Genomic_DNA"/>
</dbReference>
<dbReference type="Pfam" id="PF05175">
    <property type="entry name" value="MTS"/>
    <property type="match status" value="1"/>
</dbReference>
<evidence type="ECO:0000313" key="5">
    <source>
        <dbReference type="Proteomes" id="UP000436911"/>
    </source>
</evidence>
<evidence type="ECO:0000259" key="3">
    <source>
        <dbReference type="Pfam" id="PF05175"/>
    </source>
</evidence>
<feature type="domain" description="Methyltransferase small" evidence="3">
    <location>
        <begin position="40"/>
        <end position="186"/>
    </location>
</feature>
<evidence type="ECO:0000313" key="4">
    <source>
        <dbReference type="EMBL" id="KAA3531904.1"/>
    </source>
</evidence>
<dbReference type="RefSeq" id="WP_060719147.1">
    <property type="nucleotide sequence ID" value="NZ_CP055265.1"/>
</dbReference>
<proteinExistence type="predicted"/>
<dbReference type="Gene3D" id="3.40.50.150">
    <property type="entry name" value="Vaccinia Virus protein VP39"/>
    <property type="match status" value="1"/>
</dbReference>
<sequence length="267" mass="28213">MAFEGTASDIINETVDAFHRGGFFLVQPKGRGHRAGMDAMLLAALVGEGGAVADLGAGAGGAGLAVASRLPTATVTLVERSPEMLSYAQKTLDLTENAHLANRVNLVAADVTLTGRARRAAGLPDDAFDHVIMNPPFNDGRDRATPDSLKAEAHAMDGDLFERWLRTAGAIMKPGGQLSLIARPQSVAEIIAACGKRFGGIEITLIHPREGENAIRLLLTAIKGSRARLAFRSPLIMHGPEGHAFLPQVDALNNGRGAYPRLDIKAM</sequence>
<reference evidence="4 5" key="1">
    <citation type="submission" date="2018-08" db="EMBL/GenBank/DDBJ databases">
        <title>Genome sequencing of Agrobacterium vitis strain ICMP 10754.</title>
        <authorList>
            <person name="Visnovsky S.B."/>
            <person name="Pitman A.R."/>
        </authorList>
    </citation>
    <scope>NUCLEOTIDE SEQUENCE [LARGE SCALE GENOMIC DNA]</scope>
    <source>
        <strain evidence="4 5">ICMP 10754</strain>
    </source>
</reference>
<dbReference type="GO" id="GO:0008757">
    <property type="term" value="F:S-adenosylmethionine-dependent methyltransferase activity"/>
    <property type="evidence" value="ECO:0007669"/>
    <property type="project" value="UniProtKB-ARBA"/>
</dbReference>
<dbReference type="Proteomes" id="UP000436911">
    <property type="component" value="Unassembled WGS sequence"/>
</dbReference>
<keyword evidence="4" id="KW-0808">Transferase</keyword>
<dbReference type="PANTHER" id="PTHR47739">
    <property type="entry name" value="TRNA1(VAL) (ADENINE(37)-N6)-METHYLTRANSFERASE"/>
    <property type="match status" value="1"/>
</dbReference>
<dbReference type="AlphaFoldDB" id="A0A368NWT6"/>
<keyword evidence="1 4" id="KW-0489">Methyltransferase</keyword>
<dbReference type="GO" id="GO:0008170">
    <property type="term" value="F:N-methyltransferase activity"/>
    <property type="evidence" value="ECO:0007669"/>
    <property type="project" value="UniProtKB-ARBA"/>
</dbReference>
<dbReference type="OrthoDB" id="5489421at2"/>
<gene>
    <name evidence="4" type="ORF">DXT89_00520</name>
</gene>
<protein>
    <submittedName>
        <fullName evidence="4">Methyltransferase domain-containing protein</fullName>
    </submittedName>
</protein>